<gene>
    <name evidence="11" type="ORF">AQPE_4215</name>
</gene>
<evidence type="ECO:0000256" key="8">
    <source>
        <dbReference type="ARBA" id="ARBA00023098"/>
    </source>
</evidence>
<dbReference type="PANTHER" id="PTHR30372">
    <property type="entry name" value="LIPID-A-DISACCHARIDE SYNTHASE"/>
    <property type="match status" value="1"/>
</dbReference>
<accession>A0A5K7SFM8</accession>
<dbReference type="AlphaFoldDB" id="A0A5K7SFM8"/>
<dbReference type="GO" id="GO:0016020">
    <property type="term" value="C:membrane"/>
    <property type="evidence" value="ECO:0007669"/>
    <property type="project" value="GOC"/>
</dbReference>
<dbReference type="Proteomes" id="UP001193389">
    <property type="component" value="Chromosome"/>
</dbReference>
<keyword evidence="5" id="KW-0441">Lipid A biosynthesis</keyword>
<keyword evidence="8" id="KW-0443">Lipid metabolism</keyword>
<dbReference type="GO" id="GO:0008915">
    <property type="term" value="F:lipid-A-disaccharide synthase activity"/>
    <property type="evidence" value="ECO:0007669"/>
    <property type="project" value="UniProtKB-UniRule"/>
</dbReference>
<comment type="function">
    <text evidence="1">Condensation of UDP-2,3-diacylglucosamine and 2,3-diacylglucosamine-1-phosphate to form lipid A disaccharide, a precursor of lipid A, a phosphorylated glycolipid that anchors the lipopolysaccharide to the outer membrane of the cell.</text>
</comment>
<dbReference type="RefSeq" id="WP_318348222.1">
    <property type="nucleotide sequence ID" value="NZ_AP018694.1"/>
</dbReference>
<dbReference type="InterPro" id="IPR003835">
    <property type="entry name" value="Glyco_trans_19"/>
</dbReference>
<keyword evidence="12" id="KW-1185">Reference proteome</keyword>
<dbReference type="NCBIfam" id="TIGR00215">
    <property type="entry name" value="lpxB"/>
    <property type="match status" value="1"/>
</dbReference>
<evidence type="ECO:0000256" key="5">
    <source>
        <dbReference type="ARBA" id="ARBA00022556"/>
    </source>
</evidence>
<keyword evidence="6" id="KW-0328">Glycosyltransferase</keyword>
<dbReference type="GO" id="GO:0005543">
    <property type="term" value="F:phospholipid binding"/>
    <property type="evidence" value="ECO:0007669"/>
    <property type="project" value="TreeGrafter"/>
</dbReference>
<evidence type="ECO:0000256" key="2">
    <source>
        <dbReference type="ARBA" id="ARBA00012687"/>
    </source>
</evidence>
<dbReference type="SUPFAM" id="SSF53756">
    <property type="entry name" value="UDP-Glycosyltransferase/glycogen phosphorylase"/>
    <property type="match status" value="1"/>
</dbReference>
<reference evidence="11" key="1">
    <citation type="journal article" date="2020" name="Int. J. Syst. Evol. Microbiol.">
        <title>Aquipluma nitroreducens gen. nov. sp. nov., a novel facultatively anaerobic bacterium isolated from a freshwater lake.</title>
        <authorList>
            <person name="Watanabe M."/>
            <person name="Kojima H."/>
            <person name="Fukui M."/>
        </authorList>
    </citation>
    <scope>NUCLEOTIDE SEQUENCE</scope>
    <source>
        <strain evidence="11">MeG22</strain>
    </source>
</reference>
<evidence type="ECO:0000256" key="6">
    <source>
        <dbReference type="ARBA" id="ARBA00022676"/>
    </source>
</evidence>
<evidence type="ECO:0000256" key="4">
    <source>
        <dbReference type="ARBA" id="ARBA00022516"/>
    </source>
</evidence>
<evidence type="ECO:0000256" key="1">
    <source>
        <dbReference type="ARBA" id="ARBA00002056"/>
    </source>
</evidence>
<name>A0A5K7SFM8_9BACT</name>
<dbReference type="Pfam" id="PF02684">
    <property type="entry name" value="LpxB"/>
    <property type="match status" value="1"/>
</dbReference>
<proteinExistence type="predicted"/>
<dbReference type="EC" id="2.4.1.182" evidence="2 10"/>
<organism evidence="11 12">
    <name type="scientific">Aquipluma nitroreducens</name>
    <dbReference type="NCBI Taxonomy" id="2010828"/>
    <lineage>
        <taxon>Bacteria</taxon>
        <taxon>Pseudomonadati</taxon>
        <taxon>Bacteroidota</taxon>
        <taxon>Bacteroidia</taxon>
        <taxon>Marinilabiliales</taxon>
        <taxon>Prolixibacteraceae</taxon>
        <taxon>Aquipluma</taxon>
    </lineage>
</organism>
<protein>
    <recommendedName>
        <fullName evidence="3 10">Lipid-A-disaccharide synthase</fullName>
        <ecNumber evidence="2 10">2.4.1.182</ecNumber>
    </recommendedName>
</protein>
<comment type="catalytic activity">
    <reaction evidence="9">
        <text>a lipid X + a UDP-2-N,3-O-bis[(3R)-3-hydroxyacyl]-alpha-D-glucosamine = a lipid A disaccharide + UDP + H(+)</text>
        <dbReference type="Rhea" id="RHEA:67828"/>
        <dbReference type="ChEBI" id="CHEBI:15378"/>
        <dbReference type="ChEBI" id="CHEBI:58223"/>
        <dbReference type="ChEBI" id="CHEBI:137748"/>
        <dbReference type="ChEBI" id="CHEBI:176338"/>
        <dbReference type="ChEBI" id="CHEBI:176343"/>
        <dbReference type="EC" id="2.4.1.182"/>
    </reaction>
</comment>
<dbReference type="PANTHER" id="PTHR30372:SF4">
    <property type="entry name" value="LIPID-A-DISACCHARIDE SYNTHASE, MITOCHONDRIAL-RELATED"/>
    <property type="match status" value="1"/>
</dbReference>
<keyword evidence="7" id="KW-0808">Transferase</keyword>
<evidence type="ECO:0000256" key="3">
    <source>
        <dbReference type="ARBA" id="ARBA00020902"/>
    </source>
</evidence>
<evidence type="ECO:0000313" key="12">
    <source>
        <dbReference type="Proteomes" id="UP001193389"/>
    </source>
</evidence>
<dbReference type="GO" id="GO:0009245">
    <property type="term" value="P:lipid A biosynthetic process"/>
    <property type="evidence" value="ECO:0007669"/>
    <property type="project" value="UniProtKB-UniRule"/>
</dbReference>
<evidence type="ECO:0000256" key="7">
    <source>
        <dbReference type="ARBA" id="ARBA00022679"/>
    </source>
</evidence>
<sequence length="375" mass="42943">MRYYVLAGEASGDLHASNLIKEIILIDPEAEFRGFGGDLMENAGMTVLKHYRDLAFMGIVPVIMNIRTIQKNFRFCEQDMLAFNPDVLILVDYPGFNLRMAKFAKAHGIRTFYYISPKVWAWKEKRVHRIIAYVDEMFTILPFETEFFAKYNYPVNYVGNPLLDAILEKKTAPDFPRFIAENKLTDKPILAVLPGSRKGEISVLLPTMLEAAAQFPEYQCVIAGAPNMGIEFYQPFMKESSVPVIWGKTYEILIHSRAAIVSSGTATLETAILNVPQVVVYRLTPSWLFNFLKYFFLRTKFVSLVNIILGREAVTELIQWNFTLKKVVSELNKILHDPKNEKRMLDDYRDMMIKLGDPGASQRAAKLMVEKLKVL</sequence>
<keyword evidence="4" id="KW-0444">Lipid biosynthesis</keyword>
<evidence type="ECO:0000313" key="11">
    <source>
        <dbReference type="EMBL" id="BBE20024.1"/>
    </source>
</evidence>
<evidence type="ECO:0000256" key="10">
    <source>
        <dbReference type="NCBIfam" id="TIGR00215"/>
    </source>
</evidence>
<dbReference type="KEGG" id="anf:AQPE_4215"/>
<evidence type="ECO:0000256" key="9">
    <source>
        <dbReference type="ARBA" id="ARBA00048975"/>
    </source>
</evidence>
<dbReference type="EMBL" id="AP018694">
    <property type="protein sequence ID" value="BBE20024.1"/>
    <property type="molecule type" value="Genomic_DNA"/>
</dbReference>